<accession>A0A0J8UBA0</accession>
<dbReference type="RefSeq" id="WP_048896003.1">
    <property type="nucleotide sequence ID" value="NZ_LFOD01000012.1"/>
</dbReference>
<evidence type="ECO:0000313" key="4">
    <source>
        <dbReference type="Proteomes" id="UP000037594"/>
    </source>
</evidence>
<dbReference type="PATRIC" id="fig|451644.5.peg.3182"/>
<feature type="domain" description="Rv3651-like N-terminal" evidence="1">
    <location>
        <begin position="6"/>
        <end position="87"/>
    </location>
</feature>
<dbReference type="Proteomes" id="UP000037594">
    <property type="component" value="Unassembled WGS sequence"/>
</dbReference>
<organism evidence="3 4">
    <name type="scientific">Mycolicibacterium conceptionense</name>
    <dbReference type="NCBI Taxonomy" id="451644"/>
    <lineage>
        <taxon>Bacteria</taxon>
        <taxon>Bacillati</taxon>
        <taxon>Actinomycetota</taxon>
        <taxon>Actinomycetes</taxon>
        <taxon>Mycobacteriales</taxon>
        <taxon>Mycobacteriaceae</taxon>
        <taxon>Mycolicibacterium</taxon>
    </lineage>
</organism>
<evidence type="ECO:0000259" key="2">
    <source>
        <dbReference type="Pfam" id="PF21043"/>
    </source>
</evidence>
<feature type="domain" description="Rv3651-like C-terminal" evidence="2">
    <location>
        <begin position="235"/>
        <end position="335"/>
    </location>
</feature>
<dbReference type="OrthoDB" id="4745618at2"/>
<evidence type="ECO:0000313" key="3">
    <source>
        <dbReference type="EMBL" id="KMV17650.1"/>
    </source>
</evidence>
<proteinExistence type="predicted"/>
<sequence>MSSARQWILAATLIDSEPRVIALGRTPRQLKSIESVVRGPRRKAIQAAIAAAVETQSPVDKLYAREGYRVVAEPFLSPIGRVNAVRVCTVPYRVGDDCADELPERLPVGAWVWDLNRSVILPSPEVYDLYRVPRELRKTELSALEWLSDFAQPVRTPATTLAASVVGADGEVMHDQLAAFRHDGVLREMRVAMRIEQSGPQRWLHGVTCDVTEGVAANEPPSSFAEAVMDADLASQEGVVTAVFDLRDLRPVRWLSDPPATMQWRQTGDPERDPAVHPEDMVELRRLGRAVLDAPVHGQLRVRGVDGSWVTVHCSAVLMSLLHEQGVSGALVKIREVAATGDVQAIPQR</sequence>
<comment type="caution">
    <text evidence="3">The sequence shown here is derived from an EMBL/GenBank/DDBJ whole genome shotgun (WGS) entry which is preliminary data.</text>
</comment>
<dbReference type="InterPro" id="IPR048578">
    <property type="entry name" value="Rv3651-like_C"/>
</dbReference>
<dbReference type="AlphaFoldDB" id="A0A0J8UBA0"/>
<protein>
    <submittedName>
        <fullName evidence="3">Uncharacterized protein</fullName>
    </submittedName>
</protein>
<evidence type="ECO:0000259" key="1">
    <source>
        <dbReference type="Pfam" id="PF18007"/>
    </source>
</evidence>
<dbReference type="Pfam" id="PF18007">
    <property type="entry name" value="Rv3651-like_N"/>
    <property type="match status" value="1"/>
</dbReference>
<reference evidence="3 4" key="1">
    <citation type="submission" date="2015-06" db="EMBL/GenBank/DDBJ databases">
        <title>Genome sequence of Mycobacterium conceptionense strain MLE.</title>
        <authorList>
            <person name="Greninger A.L."/>
            <person name="Cunningham G."/>
            <person name="Chiu C.Y."/>
            <person name="Miller S."/>
        </authorList>
    </citation>
    <scope>NUCLEOTIDE SEQUENCE [LARGE SCALE GENOMIC DNA]</scope>
    <source>
        <strain evidence="3 4">MLE</strain>
    </source>
</reference>
<name>A0A0J8UBA0_9MYCO</name>
<dbReference type="Pfam" id="PF21043">
    <property type="entry name" value="Rv3651-like_C"/>
    <property type="match status" value="1"/>
</dbReference>
<gene>
    <name evidence="3" type="ORF">ACT17_15345</name>
</gene>
<dbReference type="EMBL" id="LFOD01000012">
    <property type="protein sequence ID" value="KMV17650.1"/>
    <property type="molecule type" value="Genomic_DNA"/>
</dbReference>
<dbReference type="InterPro" id="IPR041458">
    <property type="entry name" value="Rv3651-like_N"/>
</dbReference>